<sequence>MLYCGIQRAFHQEIANDTVGTMGSSSHSLNGPQQIDPTNLVMDIEGPCNGFETFNQPRAVAGITESPGMLQGYAFPSINIQNNRDIIEQGSASTTAALQNKLIFVDGTLPKPSNLYDSQGLAWTRCNNMVLSWLINSVSTEIANSIIYIDDASEIWKDLQDRFSQHNRPRIFQLKKSIASLCQENNSVSTYFTTLKGLWDELANHQPIPTCTCGALKTILAYHHQQHVYQFLMGLNENYSQVRGQILLMDPLPSINKVFSLVVQEERQRMISSASPSFNQNTTALFTKAVPSARFAEHNSSLNQVSMFNSNETEVVAQGEGYTSAVYGTTD</sequence>
<dbReference type="PANTHER" id="PTHR37610">
    <property type="entry name" value="CCHC-TYPE DOMAIN-CONTAINING PROTEIN"/>
    <property type="match status" value="1"/>
</dbReference>
<dbReference type="Pfam" id="PF03732">
    <property type="entry name" value="Retrotrans_gag"/>
    <property type="match status" value="1"/>
</dbReference>
<name>A0A5N5LYA0_9ROSI</name>
<proteinExistence type="predicted"/>
<accession>A0A5N5LYA0</accession>
<dbReference type="InterPro" id="IPR005162">
    <property type="entry name" value="Retrotrans_gag_dom"/>
</dbReference>
<reference evidence="3" key="1">
    <citation type="journal article" date="2019" name="Gigascience">
        <title>De novo genome assembly of the endangered Acer yangbiense, a plant species with extremely small populations endemic to Yunnan Province, China.</title>
        <authorList>
            <person name="Yang J."/>
            <person name="Wariss H.M."/>
            <person name="Tao L."/>
            <person name="Zhang R."/>
            <person name="Yun Q."/>
            <person name="Hollingsworth P."/>
            <person name="Dao Z."/>
            <person name="Luo G."/>
            <person name="Guo H."/>
            <person name="Ma Y."/>
            <person name="Sun W."/>
        </authorList>
    </citation>
    <scope>NUCLEOTIDE SEQUENCE [LARGE SCALE GENOMIC DNA]</scope>
    <source>
        <strain evidence="3">cv. br00</strain>
    </source>
</reference>
<comment type="caution">
    <text evidence="2">The sequence shown here is derived from an EMBL/GenBank/DDBJ whole genome shotgun (WGS) entry which is preliminary data.</text>
</comment>
<evidence type="ECO:0000259" key="1">
    <source>
        <dbReference type="Pfam" id="PF03732"/>
    </source>
</evidence>
<evidence type="ECO:0000313" key="2">
    <source>
        <dbReference type="EMBL" id="KAB5547865.1"/>
    </source>
</evidence>
<keyword evidence="3" id="KW-1185">Reference proteome</keyword>
<dbReference type="EMBL" id="VDCV01000007">
    <property type="protein sequence ID" value="KAB5547865.1"/>
    <property type="molecule type" value="Genomic_DNA"/>
</dbReference>
<dbReference type="Proteomes" id="UP000326939">
    <property type="component" value="Chromosome 7"/>
</dbReference>
<dbReference type="AlphaFoldDB" id="A0A5N5LYA0"/>
<protein>
    <recommendedName>
        <fullName evidence="1">Retrotransposon gag domain-containing protein</fullName>
    </recommendedName>
</protein>
<gene>
    <name evidence="2" type="ORF">DKX38_011271</name>
</gene>
<organism evidence="2 3">
    <name type="scientific">Salix brachista</name>
    <dbReference type="NCBI Taxonomy" id="2182728"/>
    <lineage>
        <taxon>Eukaryota</taxon>
        <taxon>Viridiplantae</taxon>
        <taxon>Streptophyta</taxon>
        <taxon>Embryophyta</taxon>
        <taxon>Tracheophyta</taxon>
        <taxon>Spermatophyta</taxon>
        <taxon>Magnoliopsida</taxon>
        <taxon>eudicotyledons</taxon>
        <taxon>Gunneridae</taxon>
        <taxon>Pentapetalae</taxon>
        <taxon>rosids</taxon>
        <taxon>fabids</taxon>
        <taxon>Malpighiales</taxon>
        <taxon>Salicaceae</taxon>
        <taxon>Saliceae</taxon>
        <taxon>Salix</taxon>
    </lineage>
</organism>
<feature type="domain" description="Retrotransposon gag" evidence="1">
    <location>
        <begin position="130"/>
        <end position="236"/>
    </location>
</feature>
<dbReference type="PANTHER" id="PTHR37610:SF81">
    <property type="entry name" value="RETROTRANSPOSON COPIA-LIKE N-TERMINAL DOMAIN-CONTAINING PROTEIN"/>
    <property type="match status" value="1"/>
</dbReference>
<evidence type="ECO:0000313" key="3">
    <source>
        <dbReference type="Proteomes" id="UP000326939"/>
    </source>
</evidence>